<name>K2KED3_9GAMM</name>
<evidence type="ECO:0000256" key="4">
    <source>
        <dbReference type="ARBA" id="ARBA00024446"/>
    </source>
</evidence>
<dbReference type="AlphaFoldDB" id="K2KED3"/>
<comment type="subunit">
    <text evidence="5">The basic unit is a heterodimer which dimerizes to form tetramers. The heterotetramers trimerize; 6 large subunits form a core ring with 6 small subunits projecting outwards.</text>
</comment>
<dbReference type="GO" id="GO:0006520">
    <property type="term" value="P:amino acid metabolic process"/>
    <property type="evidence" value="ECO:0007669"/>
    <property type="project" value="InterPro"/>
</dbReference>
<dbReference type="InterPro" id="IPR009246">
    <property type="entry name" value="EutC"/>
</dbReference>
<feature type="binding site" evidence="5">
    <location>
        <position position="166"/>
    </location>
    <ligand>
        <name>adenosylcob(III)alamin</name>
        <dbReference type="ChEBI" id="CHEBI:18408"/>
    </ligand>
</feature>
<keyword evidence="1 5" id="KW-0846">Cobalamin</keyword>
<evidence type="ECO:0000256" key="1">
    <source>
        <dbReference type="ARBA" id="ARBA00022628"/>
    </source>
</evidence>
<dbReference type="Pfam" id="PF05985">
    <property type="entry name" value="EutC"/>
    <property type="match status" value="1"/>
</dbReference>
<dbReference type="UniPathway" id="UPA00560"/>
<comment type="subcellular location">
    <subcellularLocation>
        <location evidence="5">Bacterial microcompartment</location>
    </subcellularLocation>
</comment>
<protein>
    <recommendedName>
        <fullName evidence="5">Ethanolamine ammonia-lyase small subunit</fullName>
        <shortName evidence="5">EAL small subunit</shortName>
        <ecNumber evidence="5">4.3.1.7</ecNumber>
    </recommendedName>
</protein>
<proteinExistence type="inferred from homology"/>
<comment type="cofactor">
    <cofactor evidence="5">
        <name>adenosylcob(III)alamin</name>
        <dbReference type="ChEBI" id="CHEBI:18408"/>
    </cofactor>
    <text evidence="5">Binds between the large and small subunits.</text>
</comment>
<accession>K2KED3</accession>
<dbReference type="Gene3D" id="3.40.50.11240">
    <property type="entry name" value="Ethanolamine ammonia-lyase light chain (EutC)"/>
    <property type="match status" value="1"/>
</dbReference>
<keyword evidence="7" id="KW-1185">Reference proteome</keyword>
<comment type="function">
    <text evidence="5">Catalyzes the deamination of various vicinal amino-alcohols to oxo compounds. Allows this organism to utilize ethanolamine as the sole source of nitrogen and carbon in the presence of external vitamin B12.</text>
</comment>
<comment type="catalytic activity">
    <reaction evidence="5">
        <text>ethanolamine = acetaldehyde + NH4(+)</text>
        <dbReference type="Rhea" id="RHEA:15313"/>
        <dbReference type="ChEBI" id="CHEBI:15343"/>
        <dbReference type="ChEBI" id="CHEBI:28938"/>
        <dbReference type="ChEBI" id="CHEBI:57603"/>
        <dbReference type="EC" id="4.3.1.7"/>
    </reaction>
</comment>
<gene>
    <name evidence="5" type="primary">eutC</name>
    <name evidence="6" type="ORF">B3C1_06183</name>
</gene>
<evidence type="ECO:0000313" key="6">
    <source>
        <dbReference type="EMBL" id="EKE75645.1"/>
    </source>
</evidence>
<sequence>MSDPWRQLRHFTAARIAQGKAGVSLPTQEHLRFQLDHARARDAVHRALDLEKLKAQLPTAPLLLASQAKDRAQYLQRPDWGRRLDEASAEALRQQQGDFDLALVIADGLSALAVEENAGPFLQALLPQLRDWSLAPLCLVKQGRVAIGDEVATLLGARMVLVLIGERPGLSATDSLGLYFTYGPRVGCTDERRNCISNVRPAGLSYPEAARRQLYLLQEAWRRGLSGVELKDESPMALAGPGNFLLP</sequence>
<dbReference type="eggNOG" id="COG4302">
    <property type="taxonomic scope" value="Bacteria"/>
</dbReference>
<dbReference type="RefSeq" id="WP_008483630.1">
    <property type="nucleotide sequence ID" value="NZ_AMRI01000007.1"/>
</dbReference>
<evidence type="ECO:0000313" key="7">
    <source>
        <dbReference type="Proteomes" id="UP000006755"/>
    </source>
</evidence>
<dbReference type="GO" id="GO:0008851">
    <property type="term" value="F:ethanolamine ammonia-lyase activity"/>
    <property type="evidence" value="ECO:0007669"/>
    <property type="project" value="UniProtKB-UniRule"/>
</dbReference>
<dbReference type="EMBL" id="AMRI01000007">
    <property type="protein sequence ID" value="EKE75645.1"/>
    <property type="molecule type" value="Genomic_DNA"/>
</dbReference>
<dbReference type="InterPro" id="IPR042251">
    <property type="entry name" value="EutC_C"/>
</dbReference>
<dbReference type="InterPro" id="IPR042255">
    <property type="entry name" value="EutC_N"/>
</dbReference>
<feature type="binding site" evidence="5">
    <location>
        <position position="145"/>
    </location>
    <ligand>
        <name>adenosylcob(III)alamin</name>
        <dbReference type="ChEBI" id="CHEBI:18408"/>
    </ligand>
</feature>
<evidence type="ECO:0000256" key="2">
    <source>
        <dbReference type="ARBA" id="ARBA00023239"/>
    </source>
</evidence>
<feature type="binding site" evidence="5">
    <location>
        <position position="195"/>
    </location>
    <ligand>
        <name>adenosylcob(III)alamin</name>
        <dbReference type="ChEBI" id="CHEBI:18408"/>
    </ligand>
</feature>
<keyword evidence="2 5" id="KW-0456">Lyase</keyword>
<dbReference type="PATRIC" id="fig|745411.4.peg.1229"/>
<dbReference type="GO" id="GO:0031471">
    <property type="term" value="C:ethanolamine degradation polyhedral organelle"/>
    <property type="evidence" value="ECO:0007669"/>
    <property type="project" value="UniProtKB-UniRule"/>
</dbReference>
<dbReference type="Gene3D" id="1.10.30.40">
    <property type="entry name" value="Ethanolamine ammonia-lyase light chain (EutC), N-terminal domain"/>
    <property type="match status" value="1"/>
</dbReference>
<dbReference type="PANTHER" id="PTHR39330">
    <property type="entry name" value="ETHANOLAMINE AMMONIA-LYASE LIGHT CHAIN"/>
    <property type="match status" value="1"/>
</dbReference>
<evidence type="ECO:0000256" key="5">
    <source>
        <dbReference type="HAMAP-Rule" id="MF_00601"/>
    </source>
</evidence>
<dbReference type="PANTHER" id="PTHR39330:SF1">
    <property type="entry name" value="ETHANOLAMINE AMMONIA-LYASE SMALL SUBUNIT"/>
    <property type="match status" value="1"/>
</dbReference>
<dbReference type="NCBIfam" id="NF003971">
    <property type="entry name" value="PRK05465.1"/>
    <property type="match status" value="1"/>
</dbReference>
<dbReference type="OrthoDB" id="114248at2"/>
<dbReference type="Proteomes" id="UP000006755">
    <property type="component" value="Unassembled WGS sequence"/>
</dbReference>
<reference evidence="6 7" key="1">
    <citation type="journal article" date="2012" name="J. Bacteriol.">
        <title>Genome Sequence of Gallaecimonas xiamenensis Type Strain 3-C-1.</title>
        <authorList>
            <person name="Lai Q."/>
            <person name="Wang L."/>
            <person name="Wang W."/>
            <person name="Shao Z."/>
        </authorList>
    </citation>
    <scope>NUCLEOTIDE SEQUENCE [LARGE SCALE GENOMIC DNA]</scope>
    <source>
        <strain evidence="6 7">3-C-1</strain>
    </source>
</reference>
<comment type="caution">
    <text evidence="6">The sequence shown here is derived from an EMBL/GenBank/DDBJ whole genome shotgun (WGS) entry which is preliminary data.</text>
</comment>
<dbReference type="EC" id="4.3.1.7" evidence="5"/>
<keyword evidence="4 5" id="KW-1283">Bacterial microcompartment</keyword>
<dbReference type="GO" id="GO:0046336">
    <property type="term" value="P:ethanolamine catabolic process"/>
    <property type="evidence" value="ECO:0007669"/>
    <property type="project" value="UniProtKB-UniRule"/>
</dbReference>
<comment type="pathway">
    <text evidence="5">Amine and polyamine degradation; ethanolamine degradation.</text>
</comment>
<evidence type="ECO:0000256" key="3">
    <source>
        <dbReference type="ARBA" id="ARBA00023285"/>
    </source>
</evidence>
<dbReference type="PIRSF" id="PIRSF018982">
    <property type="entry name" value="EutC"/>
    <property type="match status" value="1"/>
</dbReference>
<dbReference type="STRING" id="745411.B3C1_06183"/>
<dbReference type="GO" id="GO:0031419">
    <property type="term" value="F:cobalamin binding"/>
    <property type="evidence" value="ECO:0007669"/>
    <property type="project" value="UniProtKB-UniRule"/>
</dbReference>
<dbReference type="GO" id="GO:0009350">
    <property type="term" value="C:ethanolamine ammonia-lyase complex"/>
    <property type="evidence" value="ECO:0007669"/>
    <property type="project" value="UniProtKB-UniRule"/>
</dbReference>
<organism evidence="6 7">
    <name type="scientific">Gallaecimonas xiamenensis 3-C-1</name>
    <dbReference type="NCBI Taxonomy" id="745411"/>
    <lineage>
        <taxon>Bacteria</taxon>
        <taxon>Pseudomonadati</taxon>
        <taxon>Pseudomonadota</taxon>
        <taxon>Gammaproteobacteria</taxon>
        <taxon>Enterobacterales</taxon>
        <taxon>Gallaecimonadaceae</taxon>
        <taxon>Gallaecimonas</taxon>
    </lineage>
</organism>
<dbReference type="HAMAP" id="MF_00601">
    <property type="entry name" value="EutC"/>
    <property type="match status" value="1"/>
</dbReference>
<comment type="similarity">
    <text evidence="5">Belongs to the EutC family.</text>
</comment>
<keyword evidence="3 5" id="KW-0170">Cobalt</keyword>